<accession>A0ABX2W9C2</accession>
<protein>
    <recommendedName>
        <fullName evidence="2">DUF3828 domain-containing protein</fullName>
    </recommendedName>
</protein>
<proteinExistence type="predicted"/>
<evidence type="ECO:0000313" key="4">
    <source>
        <dbReference type="Proteomes" id="UP000078407"/>
    </source>
</evidence>
<feature type="domain" description="DUF3828" evidence="2">
    <location>
        <begin position="28"/>
        <end position="138"/>
    </location>
</feature>
<dbReference type="Gene3D" id="3.10.450.50">
    <property type="match status" value="1"/>
</dbReference>
<dbReference type="Pfam" id="PF12883">
    <property type="entry name" value="DUF3828"/>
    <property type="match status" value="1"/>
</dbReference>
<dbReference type="InterPro" id="IPR024289">
    <property type="entry name" value="DUF3828"/>
</dbReference>
<reference evidence="3 4" key="1">
    <citation type="submission" date="2016-04" db="EMBL/GenBank/DDBJ databases">
        <title>ATOL: Assembling a taxonomically balanced genome-scale reconstruction of the evolutionary history of the Enterobacteriaceae.</title>
        <authorList>
            <person name="Plunkett G.III."/>
            <person name="Neeno-Eckwall E.C."/>
            <person name="Glasner J.D."/>
            <person name="Perna N.T."/>
        </authorList>
    </citation>
    <scope>NUCLEOTIDE SEQUENCE [LARGE SCALE GENOMIC DNA]</scope>
    <source>
        <strain evidence="3 4">ATCC 51602</strain>
    </source>
</reference>
<evidence type="ECO:0000313" key="3">
    <source>
        <dbReference type="EMBL" id="OAT28344.1"/>
    </source>
</evidence>
<name>A0ABX2W9C2_9ENTR</name>
<dbReference type="Proteomes" id="UP000078407">
    <property type="component" value="Unassembled WGS sequence"/>
</dbReference>
<sequence length="148" mass="16887">MKILTAFMLLVSTSTLAASDYDQPIKLAQEFNQWYLQQISQNKNPLTDGHDIDKYVTKSTLEKLRSAIGNEAEFYDADFFIRAQDFGEDWPTNVTVVSSDYDPVCFNIYVSYGKKQQHTVIDCMVKEAGTWKIQSVAGQTILRNENVK</sequence>
<feature type="signal peptide" evidence="1">
    <location>
        <begin position="1"/>
        <end position="17"/>
    </location>
</feature>
<gene>
    <name evidence="3" type="ORF">M976_01875</name>
</gene>
<comment type="caution">
    <text evidence="3">The sequence shown here is derived from an EMBL/GenBank/DDBJ whole genome shotgun (WGS) entry which is preliminary data.</text>
</comment>
<keyword evidence="1" id="KW-0732">Signal</keyword>
<evidence type="ECO:0000259" key="2">
    <source>
        <dbReference type="Pfam" id="PF12883"/>
    </source>
</evidence>
<evidence type="ECO:0000256" key="1">
    <source>
        <dbReference type="SAM" id="SignalP"/>
    </source>
</evidence>
<organism evidence="3 4">
    <name type="scientific">Buttiauxella ferragutiae ATCC 51602</name>
    <dbReference type="NCBI Taxonomy" id="1354252"/>
    <lineage>
        <taxon>Bacteria</taxon>
        <taxon>Pseudomonadati</taxon>
        <taxon>Pseudomonadota</taxon>
        <taxon>Gammaproteobacteria</taxon>
        <taxon>Enterobacterales</taxon>
        <taxon>Enterobacteriaceae</taxon>
        <taxon>Buttiauxella</taxon>
    </lineage>
</organism>
<feature type="chain" id="PRO_5045461538" description="DUF3828 domain-containing protein" evidence="1">
    <location>
        <begin position="18"/>
        <end position="148"/>
    </location>
</feature>
<dbReference type="EMBL" id="LXEQ01000031">
    <property type="protein sequence ID" value="OAT28344.1"/>
    <property type="molecule type" value="Genomic_DNA"/>
</dbReference>
<keyword evidence="4" id="KW-1185">Reference proteome</keyword>
<dbReference type="RefSeq" id="WP_064544027.1">
    <property type="nucleotide sequence ID" value="NZ_LXEQ01000031.1"/>
</dbReference>